<protein>
    <submittedName>
        <fullName evidence="1">Trypsin-like serine peptidase</fullName>
        <ecNumber evidence="1">3.4.21.-</ecNumber>
    </submittedName>
</protein>
<organism evidence="1 2">
    <name type="scientific">Nonomuraea mangrovi</name>
    <dbReference type="NCBI Taxonomy" id="2316207"/>
    <lineage>
        <taxon>Bacteria</taxon>
        <taxon>Bacillati</taxon>
        <taxon>Actinomycetota</taxon>
        <taxon>Actinomycetes</taxon>
        <taxon>Streptosporangiales</taxon>
        <taxon>Streptosporangiaceae</taxon>
        <taxon>Nonomuraea</taxon>
    </lineage>
</organism>
<accession>A0ABW4STY1</accession>
<keyword evidence="1" id="KW-0378">Hydrolase</keyword>
<keyword evidence="2" id="KW-1185">Reference proteome</keyword>
<dbReference type="SUPFAM" id="SSF50494">
    <property type="entry name" value="Trypsin-like serine proteases"/>
    <property type="match status" value="1"/>
</dbReference>
<dbReference type="PANTHER" id="PTHR14389:SF3">
    <property type="entry name" value="PROTEIN FAM111A-LIKE"/>
    <property type="match status" value="1"/>
</dbReference>
<dbReference type="EMBL" id="JBHUFV010000021">
    <property type="protein sequence ID" value="MFD1932604.1"/>
    <property type="molecule type" value="Genomic_DNA"/>
</dbReference>
<proteinExistence type="predicted"/>
<comment type="caution">
    <text evidence="1">The sequence shown here is derived from an EMBL/GenBank/DDBJ whole genome shotgun (WGS) entry which is preliminary data.</text>
</comment>
<dbReference type="EC" id="3.4.21.-" evidence="1"/>
<dbReference type="SUPFAM" id="SSF53474">
    <property type="entry name" value="alpha/beta-Hydrolases"/>
    <property type="match status" value="1"/>
</dbReference>
<dbReference type="Proteomes" id="UP001597368">
    <property type="component" value="Unassembled WGS sequence"/>
</dbReference>
<dbReference type="RefSeq" id="WP_379572664.1">
    <property type="nucleotide sequence ID" value="NZ_JBHUFV010000021.1"/>
</dbReference>
<dbReference type="GO" id="GO:0016787">
    <property type="term" value="F:hydrolase activity"/>
    <property type="evidence" value="ECO:0007669"/>
    <property type="project" value="UniProtKB-KW"/>
</dbReference>
<dbReference type="PANTHER" id="PTHR14389">
    <property type="entry name" value="SI:CH1073-475A24.1"/>
    <property type="match status" value="1"/>
</dbReference>
<dbReference type="Pfam" id="PF13365">
    <property type="entry name" value="Trypsin_2"/>
    <property type="match status" value="1"/>
</dbReference>
<dbReference type="InterPro" id="IPR029058">
    <property type="entry name" value="AB_hydrolase_fold"/>
</dbReference>
<evidence type="ECO:0000313" key="2">
    <source>
        <dbReference type="Proteomes" id="UP001597368"/>
    </source>
</evidence>
<gene>
    <name evidence="1" type="ORF">ACFSKW_14060</name>
</gene>
<dbReference type="InterPro" id="IPR043504">
    <property type="entry name" value="Peptidase_S1_PA_chymotrypsin"/>
</dbReference>
<evidence type="ECO:0000313" key="1">
    <source>
        <dbReference type="EMBL" id="MFD1932604.1"/>
    </source>
</evidence>
<reference evidence="2" key="1">
    <citation type="journal article" date="2019" name="Int. J. Syst. Evol. Microbiol.">
        <title>The Global Catalogue of Microorganisms (GCM) 10K type strain sequencing project: providing services to taxonomists for standard genome sequencing and annotation.</title>
        <authorList>
            <consortium name="The Broad Institute Genomics Platform"/>
            <consortium name="The Broad Institute Genome Sequencing Center for Infectious Disease"/>
            <person name="Wu L."/>
            <person name="Ma J."/>
        </authorList>
    </citation>
    <scope>NUCLEOTIDE SEQUENCE [LARGE SCALE GENOMIC DNA]</scope>
    <source>
        <strain evidence="2">ICMP 6774ER</strain>
    </source>
</reference>
<sequence length="575" mass="59992">MNPIARIVDDVEQLAARAERLVAQGQVPVSAIERLLGEGVARGAPLYERIIGVAAGSRDATFLARGARAVTSVARISAGTPGTGFMVSPRLLLTAHHVLPTPSSALGVIAEFGAGPGAGDRPQPPARFRLDPDGCFLTDERLGYTLVLVKAGTDGTEAGALFGWNPLIAQQGKIVAGESVNVVGHPPGRPKEISIRHNELREQSELRLLYTTGAEPGSPGSPVFNDQWEVVALHHAALDDPQGGQGRASNTGVRVSAILAHLAGREVAAEVRVLLAEMGPAAGLGPPAVAGRPVPAPACTGLVARPTAFGGGRHLLFLPGTGQERLDPTATRRRWTAGLNKGLTLADLPTLDPGDVWLPTYADRLAEPAPEAPASPTARLLYEQLVGEAAMMAGMPQDSRREGLLTGLHGALAWLASATNLDKALIACVFRDVATYLDDHAVRRRVLDAVLGTVPRSGPLVVVAHGLGSVVAMDLMASLPARVRVPLLVTAGSPLGLDAVHRNLLAGGTSRPPGVGAWLNAWCPSDPVCIGCPLGDDWKCQVDERAVDNPLQRAHDVEEYLSHPAIARTVSAALG</sequence>
<name>A0ABW4STY1_9ACTN</name>
<dbReference type="InterPro" id="IPR009003">
    <property type="entry name" value="Peptidase_S1_PA"/>
</dbReference>
<dbReference type="Gene3D" id="2.40.10.10">
    <property type="entry name" value="Trypsin-like serine proteases"/>
    <property type="match status" value="2"/>
</dbReference>